<dbReference type="InterPro" id="IPR016186">
    <property type="entry name" value="C-type_lectin-like/link_sf"/>
</dbReference>
<dbReference type="CDD" id="cd11576">
    <property type="entry name" value="GH99_GH71_like_2"/>
    <property type="match status" value="1"/>
</dbReference>
<proteinExistence type="predicted"/>
<dbReference type="Proteomes" id="UP000887540">
    <property type="component" value="Unplaced"/>
</dbReference>
<sequence length="514" mass="57831">MNQYSIDVAALQRFNPNGEEGPIRDAMAAKVRTNSEKYGVKFYIIDEDVVGKITVGYQGWFAAIGDGSPIHTWWHWTKIGQQPPSPTNVAVISWPDMREYNTSFQTNFSNLGNGQPASLYSSFTDQTISTQFKWMSQYSIDVAALQRFNPNGIEGPIRDAMAAKVRTNAEKYGVKFYIMYDVSDWTNFQTEIKADWTNKMQAYINSPAYARQNGKPVVCIWGFGFNDPQRPFGPAECLDVLNWFKAQGLYVIGGVPTHWRTGDQDSRPNFTQVYDAFNMISPWMVGRIANVNDVDRFYTDVNTPDLAYLKARGIDYQPCILPGNLSHHDRYHGELMWRQFYNMARLGVQAIYISMFDEYNEGNQIAKTAENAKMVPTNYNFVTLDEDGVVCSSDYYLRLTTDGGKMFKGQTPITPIRPTLPTCPLNFAQSKVNNRSCFAFISTTADWNTANQQCGQLAPGAALVSIDSAFQNSAIQGYPTTNANNACAVINRSDGQWTNQNCVNPSCYVCQTFV</sequence>
<dbReference type="InterPro" id="IPR016187">
    <property type="entry name" value="CTDL_fold"/>
</dbReference>
<reference evidence="2" key="1">
    <citation type="submission" date="2022-11" db="UniProtKB">
        <authorList>
            <consortium name="WormBaseParasite"/>
        </authorList>
    </citation>
    <scope>IDENTIFICATION</scope>
</reference>
<evidence type="ECO:0000313" key="2">
    <source>
        <dbReference type="WBParaSite" id="ACRNAN_scaffold1901.g12746.t1"/>
    </source>
</evidence>
<dbReference type="WBParaSite" id="ACRNAN_scaffold1901.g12746.t1">
    <property type="protein sequence ID" value="ACRNAN_scaffold1901.g12746.t1"/>
    <property type="gene ID" value="ACRNAN_scaffold1901.g12746"/>
</dbReference>
<name>A0A914D4L7_9BILA</name>
<keyword evidence="1" id="KW-1185">Reference proteome</keyword>
<dbReference type="SUPFAM" id="SSF56436">
    <property type="entry name" value="C-type lectin-like"/>
    <property type="match status" value="1"/>
</dbReference>
<organism evidence="1 2">
    <name type="scientific">Acrobeloides nanus</name>
    <dbReference type="NCBI Taxonomy" id="290746"/>
    <lineage>
        <taxon>Eukaryota</taxon>
        <taxon>Metazoa</taxon>
        <taxon>Ecdysozoa</taxon>
        <taxon>Nematoda</taxon>
        <taxon>Chromadorea</taxon>
        <taxon>Rhabditida</taxon>
        <taxon>Tylenchina</taxon>
        <taxon>Cephalobomorpha</taxon>
        <taxon>Cephaloboidea</taxon>
        <taxon>Cephalobidae</taxon>
        <taxon>Acrobeloides</taxon>
    </lineage>
</organism>
<accession>A0A914D4L7</accession>
<dbReference type="AlphaFoldDB" id="A0A914D4L7"/>
<dbReference type="Gene3D" id="3.10.100.10">
    <property type="entry name" value="Mannose-Binding Protein A, subunit A"/>
    <property type="match status" value="1"/>
</dbReference>
<evidence type="ECO:0000313" key="1">
    <source>
        <dbReference type="Proteomes" id="UP000887540"/>
    </source>
</evidence>
<dbReference type="CDD" id="cd00037">
    <property type="entry name" value="CLECT"/>
    <property type="match status" value="1"/>
</dbReference>
<protein>
    <submittedName>
        <fullName evidence="2">Lectin</fullName>
    </submittedName>
</protein>
<dbReference type="Gene3D" id="3.20.20.80">
    <property type="entry name" value="Glycosidases"/>
    <property type="match status" value="1"/>
</dbReference>